<proteinExistence type="predicted"/>
<reference evidence="1" key="1">
    <citation type="submission" date="2014-05" db="EMBL/GenBank/DDBJ databases">
        <authorList>
            <person name="Chronopoulou M."/>
        </authorList>
    </citation>
    <scope>NUCLEOTIDE SEQUENCE</scope>
    <source>
        <tissue evidence="1">Whole organism</tissue>
    </source>
</reference>
<sequence length="31" mass="3486">MDYDTFESLKGSHRGIQFMSKDPLNAAVIDV</sequence>
<name>A0A0K2TXG4_LEPSM</name>
<dbReference type="EMBL" id="HACA01012996">
    <property type="protein sequence ID" value="CDW30357.1"/>
    <property type="molecule type" value="Transcribed_RNA"/>
</dbReference>
<evidence type="ECO:0000313" key="1">
    <source>
        <dbReference type="EMBL" id="CDW30357.1"/>
    </source>
</evidence>
<accession>A0A0K2TXG4</accession>
<protein>
    <submittedName>
        <fullName evidence="1">Uncharacterized protein</fullName>
    </submittedName>
</protein>
<organism evidence="1">
    <name type="scientific">Lepeophtheirus salmonis</name>
    <name type="common">Salmon louse</name>
    <name type="synonym">Caligus salmonis</name>
    <dbReference type="NCBI Taxonomy" id="72036"/>
    <lineage>
        <taxon>Eukaryota</taxon>
        <taxon>Metazoa</taxon>
        <taxon>Ecdysozoa</taxon>
        <taxon>Arthropoda</taxon>
        <taxon>Crustacea</taxon>
        <taxon>Multicrustacea</taxon>
        <taxon>Hexanauplia</taxon>
        <taxon>Copepoda</taxon>
        <taxon>Siphonostomatoida</taxon>
        <taxon>Caligidae</taxon>
        <taxon>Lepeophtheirus</taxon>
    </lineage>
</organism>
<dbReference type="AlphaFoldDB" id="A0A0K2TXG4"/>